<dbReference type="Proteomes" id="UP000663843">
    <property type="component" value="Unassembled WGS sequence"/>
</dbReference>
<evidence type="ECO:0000256" key="1">
    <source>
        <dbReference type="SAM" id="MobiDB-lite"/>
    </source>
</evidence>
<dbReference type="AlphaFoldDB" id="A0A8H3BNS4"/>
<evidence type="ECO:0000313" key="3">
    <source>
        <dbReference type="Proteomes" id="UP000663843"/>
    </source>
</evidence>
<proteinExistence type="predicted"/>
<gene>
    <name evidence="2" type="ORF">RDB_LOCUS96777</name>
</gene>
<organism evidence="2 3">
    <name type="scientific">Rhizoctonia solani</name>
    <dbReference type="NCBI Taxonomy" id="456999"/>
    <lineage>
        <taxon>Eukaryota</taxon>
        <taxon>Fungi</taxon>
        <taxon>Dikarya</taxon>
        <taxon>Basidiomycota</taxon>
        <taxon>Agaricomycotina</taxon>
        <taxon>Agaricomycetes</taxon>
        <taxon>Cantharellales</taxon>
        <taxon>Ceratobasidiaceae</taxon>
        <taxon>Rhizoctonia</taxon>
    </lineage>
</organism>
<comment type="caution">
    <text evidence="2">The sequence shown here is derived from an EMBL/GenBank/DDBJ whole genome shotgun (WGS) entry which is preliminary data.</text>
</comment>
<name>A0A8H3BNS4_9AGAM</name>
<sequence length="68" mass="7628">MAATTMNMPSHIHNGTVLYPSLDAYNSALYEYTRKQFEEAQQEARLRTEKRQGSGSKARTHASGRPSV</sequence>
<feature type="region of interest" description="Disordered" evidence="1">
    <location>
        <begin position="41"/>
        <end position="68"/>
    </location>
</feature>
<evidence type="ECO:0000313" key="2">
    <source>
        <dbReference type="EMBL" id="CAE6461538.1"/>
    </source>
</evidence>
<protein>
    <submittedName>
        <fullName evidence="2">Uncharacterized protein</fullName>
    </submittedName>
</protein>
<feature type="compositionally biased region" description="Basic and acidic residues" evidence="1">
    <location>
        <begin position="41"/>
        <end position="52"/>
    </location>
</feature>
<dbReference type="EMBL" id="CAJMWT010003039">
    <property type="protein sequence ID" value="CAE6461538.1"/>
    <property type="molecule type" value="Genomic_DNA"/>
</dbReference>
<reference evidence="2" key="1">
    <citation type="submission" date="2021-01" db="EMBL/GenBank/DDBJ databases">
        <authorList>
            <person name="Kaushik A."/>
        </authorList>
    </citation>
    <scope>NUCLEOTIDE SEQUENCE</scope>
    <source>
        <strain evidence="2">AG2-2IIIB</strain>
    </source>
</reference>
<accession>A0A8H3BNS4</accession>